<evidence type="ECO:0000313" key="7">
    <source>
        <dbReference type="Proteomes" id="UP000217944"/>
    </source>
</evidence>
<protein>
    <recommendedName>
        <fullName evidence="8">TDP-N-acetylfucosamine:lipid II N-acetylfucosaminyltransferase</fullName>
    </recommendedName>
</protein>
<keyword evidence="1" id="KW-1003">Cell membrane</keyword>
<gene>
    <name evidence="6" type="ORF">LNAT_P0903</name>
</gene>
<dbReference type="GO" id="GO:0009246">
    <property type="term" value="P:enterobacterial common antigen biosynthetic process"/>
    <property type="evidence" value="ECO:0007669"/>
    <property type="project" value="InterPro"/>
</dbReference>
<proteinExistence type="predicted"/>
<dbReference type="OrthoDB" id="1083028at2"/>
<accession>A0A292YE01</accession>
<reference evidence="6 7" key="1">
    <citation type="journal article" date="2017" name="Syst. Appl. Microbiol.">
        <title>Lebetimonas natsushimae sp. nov., a novel strictly anaerobic, moderately thermophilic chemoautotroph isolated from a deep-sea hydrothermal vent polychaete nest in the Mid-Okinawa Trough.</title>
        <authorList>
            <person name="Nagata R."/>
            <person name="Takaki Y."/>
            <person name="Tame A."/>
            <person name="Nunoura T."/>
            <person name="Muto H."/>
            <person name="Mino S."/>
            <person name="Sawayama S."/>
            <person name="Takai K."/>
            <person name="Nakagawa S."/>
        </authorList>
    </citation>
    <scope>NUCLEOTIDE SEQUENCE [LARGE SCALE GENOMIC DNA]</scope>
    <source>
        <strain evidence="6 7">HS1857</strain>
    </source>
</reference>
<keyword evidence="7" id="KW-1185">Reference proteome</keyword>
<keyword evidence="4" id="KW-0808">Transferase</keyword>
<keyword evidence="2" id="KW-0997">Cell inner membrane</keyword>
<evidence type="ECO:0000256" key="1">
    <source>
        <dbReference type="ARBA" id="ARBA00022475"/>
    </source>
</evidence>
<dbReference type="GO" id="GO:0008417">
    <property type="term" value="F:fucosyltransferase activity"/>
    <property type="evidence" value="ECO:0007669"/>
    <property type="project" value="InterPro"/>
</dbReference>
<sequence length="331" mass="39769">MILHIMADSSKHINYPFIEFVNNHFDKNEHFFILCSAEKNISKFENAITKDIFTQEEFFIKNMKKAKQIILHGLWYDKLCEILLNNEKFFEKTYWVMWGGDFYFPEKQSEIKKETIKHIKFFVTENKWDYKYLINKYSIKGKRINCFAYPSNIYKEINTRLKKKSIINIQIGNSADPTNNHKDILNKLYKYKNKNIRVYAPLSYGDTIYAEKIIKYGKNLMKNKFIPIKKIIPLKNYLNFLSNIDIAIFAHERQQAFGNIITLLGMGKKIYLKPNNSLWKYFQEKEIIVYDYNNLENTLFEKKDLSKNVEIIKFYFSIENLKAQWENIFII</sequence>
<evidence type="ECO:0000256" key="4">
    <source>
        <dbReference type="ARBA" id="ARBA00022679"/>
    </source>
</evidence>
<dbReference type="RefSeq" id="WP_096258829.1">
    <property type="nucleotide sequence ID" value="NZ_BDME01000002.1"/>
</dbReference>
<keyword evidence="5" id="KW-0472">Membrane</keyword>
<keyword evidence="3" id="KW-0328">Glycosyltransferase</keyword>
<evidence type="ECO:0000256" key="3">
    <source>
        <dbReference type="ARBA" id="ARBA00022676"/>
    </source>
</evidence>
<evidence type="ECO:0008006" key="8">
    <source>
        <dbReference type="Google" id="ProtNLM"/>
    </source>
</evidence>
<comment type="caution">
    <text evidence="6">The sequence shown here is derived from an EMBL/GenBank/DDBJ whole genome shotgun (WGS) entry which is preliminary data.</text>
</comment>
<dbReference type="Pfam" id="PF07429">
    <property type="entry name" value="Glyco_transf_56"/>
    <property type="match status" value="1"/>
</dbReference>
<evidence type="ECO:0000313" key="6">
    <source>
        <dbReference type="EMBL" id="GAX87606.1"/>
    </source>
</evidence>
<dbReference type="AlphaFoldDB" id="A0A292YE01"/>
<dbReference type="EMBL" id="BDME01000002">
    <property type="protein sequence ID" value="GAX87606.1"/>
    <property type="molecule type" value="Genomic_DNA"/>
</dbReference>
<evidence type="ECO:0000256" key="2">
    <source>
        <dbReference type="ARBA" id="ARBA00022519"/>
    </source>
</evidence>
<evidence type="ECO:0000256" key="5">
    <source>
        <dbReference type="ARBA" id="ARBA00023136"/>
    </source>
</evidence>
<dbReference type="InterPro" id="IPR009993">
    <property type="entry name" value="WecF"/>
</dbReference>
<dbReference type="Proteomes" id="UP000217944">
    <property type="component" value="Unassembled WGS sequence"/>
</dbReference>
<name>A0A292YE01_9BACT</name>
<organism evidence="6 7">
    <name type="scientific">Lebetimonas natsushimae</name>
    <dbReference type="NCBI Taxonomy" id="1936991"/>
    <lineage>
        <taxon>Bacteria</taxon>
        <taxon>Pseudomonadati</taxon>
        <taxon>Campylobacterota</taxon>
        <taxon>Epsilonproteobacteria</taxon>
        <taxon>Nautiliales</taxon>
        <taxon>Nautiliaceae</taxon>
        <taxon>Lebetimonas</taxon>
    </lineage>
</organism>